<comment type="caution">
    <text evidence="1">The sequence shown here is derived from an EMBL/GenBank/DDBJ whole genome shotgun (WGS) entry which is preliminary data.</text>
</comment>
<dbReference type="RefSeq" id="WP_058526378.1">
    <property type="nucleotide sequence ID" value="NZ_CAAAHY010000002.1"/>
</dbReference>
<accession>A0A0W0TRQ1</accession>
<reference evidence="1 2" key="1">
    <citation type="submission" date="2015-11" db="EMBL/GenBank/DDBJ databases">
        <title>Genomic analysis of 38 Legionella species identifies large and diverse effector repertoires.</title>
        <authorList>
            <person name="Burstein D."/>
            <person name="Amaro F."/>
            <person name="Zusman T."/>
            <person name="Lifshitz Z."/>
            <person name="Cohen O."/>
            <person name="Gilbert J.A."/>
            <person name="Pupko T."/>
            <person name="Shuman H.A."/>
            <person name="Segal G."/>
        </authorList>
    </citation>
    <scope>NUCLEOTIDE SEQUENCE [LARGE SCALE GENOMIC DNA]</scope>
    <source>
        <strain evidence="1 2">SE-32A-C8</strain>
    </source>
</reference>
<dbReference type="Proteomes" id="UP000054773">
    <property type="component" value="Unassembled WGS sequence"/>
</dbReference>
<sequence>MRFHKDFLTNELIEQMLIELPCLKPGSSPALENDLLKKLVLWVKEAPPELEEWINWVRVNGSRGLGAEIGGVRSKTGQVDLSQAIPKEDRKASDNVAEIDFEKVDLRAVFYPHTPLSQAKGNETDADTDLLMKQLNQYLQDLMKQRMSTPSQPVQPFKAKVQIIEMALSVLKGRANVKELIALASSSQEWKITGSGLKKSKLELLVGEVIDFKSPKPMDAYAFNTGL</sequence>
<name>A0A0W0TRQ1_LEGER</name>
<dbReference type="EMBL" id="LNYA01000023">
    <property type="protein sequence ID" value="KTC98176.1"/>
    <property type="molecule type" value="Genomic_DNA"/>
</dbReference>
<evidence type="ECO:0000313" key="2">
    <source>
        <dbReference type="Proteomes" id="UP000054773"/>
    </source>
</evidence>
<organism evidence="1 2">
    <name type="scientific">Legionella erythra</name>
    <dbReference type="NCBI Taxonomy" id="448"/>
    <lineage>
        <taxon>Bacteria</taxon>
        <taxon>Pseudomonadati</taxon>
        <taxon>Pseudomonadota</taxon>
        <taxon>Gammaproteobacteria</taxon>
        <taxon>Legionellales</taxon>
        <taxon>Legionellaceae</taxon>
        <taxon>Legionella</taxon>
    </lineage>
</organism>
<evidence type="ECO:0000313" key="1">
    <source>
        <dbReference type="EMBL" id="KTC98176.1"/>
    </source>
</evidence>
<proteinExistence type="predicted"/>
<dbReference type="AlphaFoldDB" id="A0A0W0TRQ1"/>
<dbReference type="OrthoDB" id="10019637at2"/>
<gene>
    <name evidence="1" type="ORF">Lery_1230</name>
</gene>
<dbReference type="STRING" id="448.Lery_1230"/>
<protein>
    <submittedName>
        <fullName evidence="1">Uncharacterized protein</fullName>
    </submittedName>
</protein>
<dbReference type="PATRIC" id="fig|448.7.peg.1288"/>
<keyword evidence="2" id="KW-1185">Reference proteome</keyword>